<evidence type="ECO:0000313" key="2">
    <source>
        <dbReference type="Proteomes" id="UP001341840"/>
    </source>
</evidence>
<evidence type="ECO:0000313" key="1">
    <source>
        <dbReference type="EMBL" id="MED6138658.1"/>
    </source>
</evidence>
<keyword evidence="2" id="KW-1185">Reference proteome</keyword>
<name>A0ABU6SRT6_9FABA</name>
<sequence length="183" mass="21565">MLVEMNKPVLVVLVYGSNALMERSEAWKELMEVKTRFNNPIIAFGGFNEFLDPEDRSSGKIQKIPKLKVKPLKCSKLDHVLLVLKQETIDWGRRSFRSLDVWFSHNQFKRMFNQEWRNIESRTVAEKMRNMKNLIRTWRKEKFGNIDFKRKIFKDEININGVNGRKCSKERGIEATCGGIVQK</sequence>
<protein>
    <submittedName>
        <fullName evidence="1">Uncharacterized protein</fullName>
    </submittedName>
</protein>
<gene>
    <name evidence="1" type="ORF">PIB30_076487</name>
</gene>
<proteinExistence type="predicted"/>
<dbReference type="EMBL" id="JASCZI010061418">
    <property type="protein sequence ID" value="MED6138658.1"/>
    <property type="molecule type" value="Genomic_DNA"/>
</dbReference>
<dbReference type="Proteomes" id="UP001341840">
    <property type="component" value="Unassembled WGS sequence"/>
</dbReference>
<reference evidence="1 2" key="1">
    <citation type="journal article" date="2023" name="Plants (Basel)">
        <title>Bridging the Gap: Combining Genomics and Transcriptomics Approaches to Understand Stylosanthes scabra, an Orphan Legume from the Brazilian Caatinga.</title>
        <authorList>
            <person name="Ferreira-Neto J.R.C."/>
            <person name="da Silva M.D."/>
            <person name="Binneck E."/>
            <person name="de Melo N.F."/>
            <person name="da Silva R.H."/>
            <person name="de Melo A.L.T.M."/>
            <person name="Pandolfi V."/>
            <person name="Bustamante F.O."/>
            <person name="Brasileiro-Vidal A.C."/>
            <person name="Benko-Iseppon A.M."/>
        </authorList>
    </citation>
    <scope>NUCLEOTIDE SEQUENCE [LARGE SCALE GENOMIC DNA]</scope>
    <source>
        <tissue evidence="1">Leaves</tissue>
    </source>
</reference>
<organism evidence="1 2">
    <name type="scientific">Stylosanthes scabra</name>
    <dbReference type="NCBI Taxonomy" id="79078"/>
    <lineage>
        <taxon>Eukaryota</taxon>
        <taxon>Viridiplantae</taxon>
        <taxon>Streptophyta</taxon>
        <taxon>Embryophyta</taxon>
        <taxon>Tracheophyta</taxon>
        <taxon>Spermatophyta</taxon>
        <taxon>Magnoliopsida</taxon>
        <taxon>eudicotyledons</taxon>
        <taxon>Gunneridae</taxon>
        <taxon>Pentapetalae</taxon>
        <taxon>rosids</taxon>
        <taxon>fabids</taxon>
        <taxon>Fabales</taxon>
        <taxon>Fabaceae</taxon>
        <taxon>Papilionoideae</taxon>
        <taxon>50 kb inversion clade</taxon>
        <taxon>dalbergioids sensu lato</taxon>
        <taxon>Dalbergieae</taxon>
        <taxon>Pterocarpus clade</taxon>
        <taxon>Stylosanthes</taxon>
    </lineage>
</organism>
<accession>A0ABU6SRT6</accession>
<comment type="caution">
    <text evidence="1">The sequence shown here is derived from an EMBL/GenBank/DDBJ whole genome shotgun (WGS) entry which is preliminary data.</text>
</comment>